<protein>
    <submittedName>
        <fullName evidence="2">Uncharacterized protein</fullName>
    </submittedName>
</protein>
<sequence length="119" mass="13067">MKQIIGATIGLLITCSAAFAEEPALHPKLSKEQFLTFAAGAAVAVMYCGKLELNADFVAGYQYGTGIYPPLDPYFRSEMSRLEKEAQNDPKSYCSATRRMFYKGNKPKPLAAPLLIDKP</sequence>
<keyword evidence="1" id="KW-0732">Signal</keyword>
<proteinExistence type="predicted"/>
<dbReference type="EMBL" id="WXXP01000012">
    <property type="protein sequence ID" value="NEK52949.1"/>
    <property type="molecule type" value="Genomic_DNA"/>
</dbReference>
<gene>
    <name evidence="2" type="ORF">GUK36_26355</name>
</gene>
<reference evidence="2 3" key="1">
    <citation type="submission" date="2020-01" db="EMBL/GenBank/DDBJ databases">
        <title>Rhizobium genotypes associated with high levels of biological nitrogen fixation by grain legumes in a temperate-maritime cropping system.</title>
        <authorList>
            <person name="Maluk M."/>
            <person name="Francesc Ferrando Molina F."/>
            <person name="Lopez Del Egido L."/>
            <person name="Lafos M."/>
            <person name="Langarica-Fuentes A."/>
            <person name="Gebre Yohannes G."/>
            <person name="Young M.W."/>
            <person name="Martin P."/>
            <person name="Gantlett R."/>
            <person name="Kenicer G."/>
            <person name="Hawes C."/>
            <person name="Begg G.S."/>
            <person name="Quilliam R.S."/>
            <person name="Squire G.R."/>
            <person name="Poole P.S."/>
            <person name="Young P.W."/>
            <person name="Iannetta P.M."/>
            <person name="James E.K."/>
        </authorList>
    </citation>
    <scope>NUCLEOTIDE SEQUENCE [LARGE SCALE GENOMIC DNA]</scope>
    <source>
        <strain evidence="2 3">JHI944</strain>
    </source>
</reference>
<accession>A0A444IK09</accession>
<dbReference type="RefSeq" id="WP_018244682.1">
    <property type="nucleotide sequence ID" value="NZ_CP121635.1"/>
</dbReference>
<dbReference type="AlphaFoldDB" id="A0A444IK09"/>
<organism evidence="2 3">
    <name type="scientific">Rhizobium leguminosarum</name>
    <dbReference type="NCBI Taxonomy" id="384"/>
    <lineage>
        <taxon>Bacteria</taxon>
        <taxon>Pseudomonadati</taxon>
        <taxon>Pseudomonadota</taxon>
        <taxon>Alphaproteobacteria</taxon>
        <taxon>Hyphomicrobiales</taxon>
        <taxon>Rhizobiaceae</taxon>
        <taxon>Rhizobium/Agrobacterium group</taxon>
        <taxon>Rhizobium</taxon>
    </lineage>
</organism>
<dbReference type="Proteomes" id="UP000471409">
    <property type="component" value="Unassembled WGS sequence"/>
</dbReference>
<evidence type="ECO:0000313" key="3">
    <source>
        <dbReference type="Proteomes" id="UP000471409"/>
    </source>
</evidence>
<name>A0A444IK09_RHILE</name>
<comment type="caution">
    <text evidence="2">The sequence shown here is derived from an EMBL/GenBank/DDBJ whole genome shotgun (WGS) entry which is preliminary data.</text>
</comment>
<evidence type="ECO:0000256" key="1">
    <source>
        <dbReference type="SAM" id="SignalP"/>
    </source>
</evidence>
<feature type="chain" id="PRO_5044398534" evidence="1">
    <location>
        <begin position="21"/>
        <end position="119"/>
    </location>
</feature>
<feature type="signal peptide" evidence="1">
    <location>
        <begin position="1"/>
        <end position="20"/>
    </location>
</feature>
<evidence type="ECO:0000313" key="2">
    <source>
        <dbReference type="EMBL" id="NEK52949.1"/>
    </source>
</evidence>